<evidence type="ECO:0000313" key="4">
    <source>
        <dbReference type="EMBL" id="AHF25081.1"/>
    </source>
</evidence>
<dbReference type="GO" id="GO:0008106">
    <property type="term" value="F:alcohol dehydrogenase (NADP+) activity"/>
    <property type="evidence" value="ECO:0007669"/>
    <property type="project" value="TreeGrafter"/>
</dbReference>
<organism evidence="4">
    <name type="scientific">uncultured bacterium Contig52</name>
    <dbReference type="NCBI Taxonomy" id="1393584"/>
    <lineage>
        <taxon>Bacteria</taxon>
        <taxon>environmental samples</taxon>
    </lineage>
</organism>
<dbReference type="Gene3D" id="1.20.1090.10">
    <property type="entry name" value="Dehydroquinate synthase-like - alpha domain"/>
    <property type="match status" value="1"/>
</dbReference>
<dbReference type="CDD" id="cd08187">
    <property type="entry name" value="BDH"/>
    <property type="match status" value="1"/>
</dbReference>
<accession>W0FJL3</accession>
<dbReference type="InterPro" id="IPR001670">
    <property type="entry name" value="ADH_Fe/GldA"/>
</dbReference>
<sequence length="391" mass="42408">MDNFMFYSPTCFVFGKDAENQAGALVKRFGGSRVLIHYGGGSAVRSGLIDRVQASLKAEGLPCFLLGGVKPNPRSGLVYEGINLCRKEKIDFILAVGGGSSIDSAKAIAAGTVYDGDFWDFYSGKRIEEALPVGTVLTIAAAGSEGSPDSVITREDGMFKRGASGDAIRPKFSILNPALTQTLPAFQTAAGITDIMAHLYERYLTNTKEVEVTDRLIEALLLTMIHEGPRVIANPDNYEARANIMWAGMMAHNNSCGVGRSQDWNSHNIEHELSALYDCAHGAGLAVTLPAVFAYVMKHDVMRFAQVAVRVWGCQMDFANPEATAREGIKKLQQFFISIGMPRNFAELGAKEEDIPALVKSLCWGDGRQGSISGFVTLNEDDCAKIYQLMV</sequence>
<reference evidence="4" key="1">
    <citation type="journal article" date="2013" name="PLoS ONE">
        <title>Metagenomic insights into the carbohydrate-active enzymes carried by the microorganisms adhering to solid digesta in the rumen of cows.</title>
        <authorList>
            <person name="Wang L."/>
            <person name="Hatem A."/>
            <person name="Catalyurek U.V."/>
            <person name="Morrison M."/>
            <person name="Yu Z."/>
        </authorList>
    </citation>
    <scope>NUCLEOTIDE SEQUENCE</scope>
</reference>
<dbReference type="GO" id="GO:0005829">
    <property type="term" value="C:cytosol"/>
    <property type="evidence" value="ECO:0007669"/>
    <property type="project" value="TreeGrafter"/>
</dbReference>
<dbReference type="Gene3D" id="3.40.50.1970">
    <property type="match status" value="1"/>
</dbReference>
<keyword evidence="1" id="KW-0560">Oxidoreductase</keyword>
<dbReference type="EMBL" id="KC246818">
    <property type="protein sequence ID" value="AHF25081.1"/>
    <property type="molecule type" value="Genomic_DNA"/>
</dbReference>
<dbReference type="Pfam" id="PF25137">
    <property type="entry name" value="ADH_Fe_C"/>
    <property type="match status" value="1"/>
</dbReference>
<dbReference type="PANTHER" id="PTHR43633">
    <property type="entry name" value="ALCOHOL DEHYDROGENASE YQHD"/>
    <property type="match status" value="1"/>
</dbReference>
<evidence type="ECO:0000259" key="3">
    <source>
        <dbReference type="Pfam" id="PF25137"/>
    </source>
</evidence>
<dbReference type="InterPro" id="IPR044731">
    <property type="entry name" value="BDH-like"/>
</dbReference>
<evidence type="ECO:0000259" key="2">
    <source>
        <dbReference type="Pfam" id="PF00465"/>
    </source>
</evidence>
<feature type="domain" description="Alcohol dehydrogenase iron-type/glycerol dehydrogenase GldA" evidence="2">
    <location>
        <begin position="9"/>
        <end position="177"/>
    </location>
</feature>
<protein>
    <submittedName>
        <fullName evidence="4">Putative NADH-dependent butanol dehydrogenase A</fullName>
    </submittedName>
</protein>
<dbReference type="GO" id="GO:1990362">
    <property type="term" value="F:butanol dehydrogenase (NAD+) activity"/>
    <property type="evidence" value="ECO:0007669"/>
    <property type="project" value="InterPro"/>
</dbReference>
<name>W0FJL3_9BACT</name>
<dbReference type="GO" id="GO:1990002">
    <property type="term" value="F:methylglyoxal reductase (NADPH) (acetol producing) activity"/>
    <property type="evidence" value="ECO:0007669"/>
    <property type="project" value="TreeGrafter"/>
</dbReference>
<dbReference type="SUPFAM" id="SSF56796">
    <property type="entry name" value="Dehydroquinate synthase-like"/>
    <property type="match status" value="1"/>
</dbReference>
<feature type="domain" description="Fe-containing alcohol dehydrogenase-like C-terminal" evidence="3">
    <location>
        <begin position="188"/>
        <end position="388"/>
    </location>
</feature>
<dbReference type="GO" id="GO:0046872">
    <property type="term" value="F:metal ion binding"/>
    <property type="evidence" value="ECO:0007669"/>
    <property type="project" value="InterPro"/>
</dbReference>
<dbReference type="PANTHER" id="PTHR43633:SF1">
    <property type="entry name" value="ALCOHOL DEHYDROGENASE YQHD"/>
    <property type="match status" value="1"/>
</dbReference>
<evidence type="ECO:0000256" key="1">
    <source>
        <dbReference type="ARBA" id="ARBA00023002"/>
    </source>
</evidence>
<dbReference type="InterPro" id="IPR056798">
    <property type="entry name" value="ADH_Fe_C"/>
</dbReference>
<proteinExistence type="predicted"/>
<dbReference type="Pfam" id="PF00465">
    <property type="entry name" value="Fe-ADH"/>
    <property type="match status" value="1"/>
</dbReference>
<dbReference type="AlphaFoldDB" id="W0FJL3"/>
<dbReference type="FunFam" id="3.40.50.1970:FF:000003">
    <property type="entry name" value="Alcohol dehydrogenase, iron-containing"/>
    <property type="match status" value="1"/>
</dbReference>